<proteinExistence type="predicted"/>
<feature type="region of interest" description="Disordered" evidence="1">
    <location>
        <begin position="1"/>
        <end position="133"/>
    </location>
</feature>
<evidence type="ECO:0000256" key="2">
    <source>
        <dbReference type="SAM" id="Phobius"/>
    </source>
</evidence>
<keyword evidence="2" id="KW-0812">Transmembrane</keyword>
<dbReference type="OrthoDB" id="3177564at2"/>
<protein>
    <recommendedName>
        <fullName evidence="5">Histone-lysine N-methyltransferase</fullName>
    </recommendedName>
</protein>
<dbReference type="RefSeq" id="WP_066661845.1">
    <property type="nucleotide sequence ID" value="NZ_CP011402.1"/>
</dbReference>
<feature type="compositionally biased region" description="Acidic residues" evidence="1">
    <location>
        <begin position="42"/>
        <end position="65"/>
    </location>
</feature>
<gene>
    <name evidence="3" type="ORF">SAMN02910314_01226</name>
</gene>
<reference evidence="4" key="1">
    <citation type="submission" date="2016-10" db="EMBL/GenBank/DDBJ databases">
        <authorList>
            <person name="Varghese N."/>
        </authorList>
    </citation>
    <scope>NUCLEOTIDE SEQUENCE [LARGE SCALE GENOMIC DNA]</scope>
    <source>
        <strain evidence="4">DSM 21843</strain>
    </source>
</reference>
<evidence type="ECO:0000313" key="3">
    <source>
        <dbReference type="EMBL" id="SEO79731.1"/>
    </source>
</evidence>
<feature type="region of interest" description="Disordered" evidence="1">
    <location>
        <begin position="241"/>
        <end position="260"/>
    </location>
</feature>
<feature type="compositionally biased region" description="Basic and acidic residues" evidence="1">
    <location>
        <begin position="94"/>
        <end position="104"/>
    </location>
</feature>
<keyword evidence="2" id="KW-0472">Membrane</keyword>
<feature type="compositionally biased region" description="Basic residues" evidence="1">
    <location>
        <begin position="168"/>
        <end position="179"/>
    </location>
</feature>
<evidence type="ECO:0000256" key="1">
    <source>
        <dbReference type="SAM" id="MobiDB-lite"/>
    </source>
</evidence>
<name>A0A1H8SM87_9ACTN</name>
<organism evidence="3 4">
    <name type="scientific">Denitrobacterium detoxificans</name>
    <dbReference type="NCBI Taxonomy" id="79604"/>
    <lineage>
        <taxon>Bacteria</taxon>
        <taxon>Bacillati</taxon>
        <taxon>Actinomycetota</taxon>
        <taxon>Coriobacteriia</taxon>
        <taxon>Eggerthellales</taxon>
        <taxon>Eggerthellaceae</taxon>
        <taxon>Denitrobacterium</taxon>
    </lineage>
</organism>
<evidence type="ECO:0000313" key="4">
    <source>
        <dbReference type="Proteomes" id="UP000182975"/>
    </source>
</evidence>
<dbReference type="Proteomes" id="UP000182975">
    <property type="component" value="Unassembled WGS sequence"/>
</dbReference>
<sequence length="447" mass="47491">MSDQNTHGASESEEIIDSVEEENQQDGEAEREPVEQVADTDVAAEEAQEEAPSDGEEAELEDESSASDWSEGSFPSNEDDAQAESAFPTPHSFGVEDDRSRSNGDDGVDGLPFDADHLWDPAENGEEFLGGSADSIVDDAQRDYYEYGDKMHTVRADVVDEAAAAPARGKHGRHGKAKPTRKERLAAMPEHQRKSRRQRRVLVFVLIVLIALLGAMAYWAYQAVTTISDINVQQGTSATTDVLQSSNNSNGKDASSGNSKVTDVPDLVGVLGLSQDEAIAKLGHGATITLTAPVSEEGNPVTANLTVMLTDEPADSKSGTPTVYLSVTEEGTVVRAGYTAATASLGYGDLSFSDAVSNEHVIEKTLNEAGLNVADGSVTLPDASQYTTYATDGTTRVFEKCSFDGTSTVGSATYNWSSVLSYDYTAANASGNLADTVRQITIYISAS</sequence>
<feature type="region of interest" description="Disordered" evidence="1">
    <location>
        <begin position="163"/>
        <end position="193"/>
    </location>
</feature>
<dbReference type="EMBL" id="FOEC01000007">
    <property type="protein sequence ID" value="SEO79731.1"/>
    <property type="molecule type" value="Genomic_DNA"/>
</dbReference>
<keyword evidence="2" id="KW-1133">Transmembrane helix</keyword>
<accession>A0A1H8SM87</accession>
<dbReference type="AlphaFoldDB" id="A0A1H8SM87"/>
<feature type="compositionally biased region" description="Acidic residues" evidence="1">
    <location>
        <begin position="11"/>
        <end position="27"/>
    </location>
</feature>
<keyword evidence="4" id="KW-1185">Reference proteome</keyword>
<evidence type="ECO:0008006" key="5">
    <source>
        <dbReference type="Google" id="ProtNLM"/>
    </source>
</evidence>
<feature type="transmembrane region" description="Helical" evidence="2">
    <location>
        <begin position="201"/>
        <end position="221"/>
    </location>
</feature>